<dbReference type="AlphaFoldDB" id="A0A2H3JRX3"/>
<evidence type="ECO:0000256" key="2">
    <source>
        <dbReference type="SAM" id="MobiDB-lite"/>
    </source>
</evidence>
<dbReference type="Pfam" id="PF08238">
    <property type="entry name" value="Sel1"/>
    <property type="match status" value="7"/>
</dbReference>
<dbReference type="OMA" id="KDECVIM"/>
<feature type="compositionally biased region" description="Polar residues" evidence="2">
    <location>
        <begin position="54"/>
        <end position="64"/>
    </location>
</feature>
<dbReference type="PANTHER" id="PTHR46430">
    <property type="entry name" value="PROTEIN SKT5-RELATED"/>
    <property type="match status" value="1"/>
</dbReference>
<dbReference type="OrthoDB" id="272077at2759"/>
<protein>
    <submittedName>
        <fullName evidence="3">HCP-like protein</fullName>
    </submittedName>
</protein>
<evidence type="ECO:0000313" key="3">
    <source>
        <dbReference type="EMBL" id="PCH38767.1"/>
    </source>
</evidence>
<feature type="region of interest" description="Disordered" evidence="2">
    <location>
        <begin position="31"/>
        <end position="70"/>
    </location>
</feature>
<dbReference type="InterPro" id="IPR006597">
    <property type="entry name" value="Sel1-like"/>
</dbReference>
<proteinExistence type="predicted"/>
<dbReference type="Gene3D" id="1.25.40.10">
    <property type="entry name" value="Tetratricopeptide repeat domain"/>
    <property type="match status" value="2"/>
</dbReference>
<evidence type="ECO:0000256" key="1">
    <source>
        <dbReference type="ARBA" id="ARBA00022737"/>
    </source>
</evidence>
<evidence type="ECO:0000313" key="4">
    <source>
        <dbReference type="Proteomes" id="UP000218811"/>
    </source>
</evidence>
<name>A0A2H3JRX3_WOLCO</name>
<keyword evidence="1" id="KW-0677">Repeat</keyword>
<dbReference type="PANTHER" id="PTHR46430:SF3">
    <property type="entry name" value="ACTIVATOR OF C KINASE PROTEIN 1"/>
    <property type="match status" value="1"/>
</dbReference>
<dbReference type="InterPro" id="IPR051726">
    <property type="entry name" value="Chitin_Synth_Reg"/>
</dbReference>
<sequence>MAASQSVPYLPPGSYQGAPSIYSVSSQTSLARSSDTASLAPPSDEDVEFRNRRPSLQRSGTTASVAPRTAKTKAIDLSAPPYTKEYIDQYRQRIKDDPDPEAHFHYAKYLIEAAKRFGSDSDAKDQRNVKKYRDALIAESLKVMRRLATQTQAYDEAQFFLANCHGTGMLGLPVDHERAYHLYLQAAKQNHAAACYRIAVCNEIGAGTRREPQRALAFYRKAASLGDTAAMYKLGCILLRGLLGEQPNPREAVGWLKRAAEQADEENPHALHELALLYETQNSNIVPYDPAYAKELYTRAGHLGYTHSQYRLGQCHEYGHLTCPVDPRRSIAWYTKAAEKGHSEAELALSGWYLTGSEGVLKQSDSEAYLWARRAANKGLSKAEYAVGYYAEVGIGIKQDIEFAKRWYMRAAAQGNKRAMNRLTEMKRNGNKRANMARPTRQEAKDECVIV</sequence>
<dbReference type="InterPro" id="IPR011990">
    <property type="entry name" value="TPR-like_helical_dom_sf"/>
</dbReference>
<dbReference type="SMART" id="SM00671">
    <property type="entry name" value="SEL1"/>
    <property type="match status" value="7"/>
</dbReference>
<reference evidence="3 4" key="1">
    <citation type="journal article" date="2012" name="Science">
        <title>The Paleozoic origin of enzymatic lignin decomposition reconstructed from 31 fungal genomes.</title>
        <authorList>
            <person name="Floudas D."/>
            <person name="Binder M."/>
            <person name="Riley R."/>
            <person name="Barry K."/>
            <person name="Blanchette R.A."/>
            <person name="Henrissat B."/>
            <person name="Martinez A.T."/>
            <person name="Otillar R."/>
            <person name="Spatafora J.W."/>
            <person name="Yadav J.S."/>
            <person name="Aerts A."/>
            <person name="Benoit I."/>
            <person name="Boyd A."/>
            <person name="Carlson A."/>
            <person name="Copeland A."/>
            <person name="Coutinho P.M."/>
            <person name="de Vries R.P."/>
            <person name="Ferreira P."/>
            <person name="Findley K."/>
            <person name="Foster B."/>
            <person name="Gaskell J."/>
            <person name="Glotzer D."/>
            <person name="Gorecki P."/>
            <person name="Heitman J."/>
            <person name="Hesse C."/>
            <person name="Hori C."/>
            <person name="Igarashi K."/>
            <person name="Jurgens J.A."/>
            <person name="Kallen N."/>
            <person name="Kersten P."/>
            <person name="Kohler A."/>
            <person name="Kuees U."/>
            <person name="Kumar T.K.A."/>
            <person name="Kuo A."/>
            <person name="LaButti K."/>
            <person name="Larrondo L.F."/>
            <person name="Lindquist E."/>
            <person name="Ling A."/>
            <person name="Lombard V."/>
            <person name="Lucas S."/>
            <person name="Lundell T."/>
            <person name="Martin R."/>
            <person name="McLaughlin D.J."/>
            <person name="Morgenstern I."/>
            <person name="Morin E."/>
            <person name="Murat C."/>
            <person name="Nagy L.G."/>
            <person name="Nolan M."/>
            <person name="Ohm R.A."/>
            <person name="Patyshakuliyeva A."/>
            <person name="Rokas A."/>
            <person name="Ruiz-Duenas F.J."/>
            <person name="Sabat G."/>
            <person name="Salamov A."/>
            <person name="Samejima M."/>
            <person name="Schmutz J."/>
            <person name="Slot J.C."/>
            <person name="St John F."/>
            <person name="Stenlid J."/>
            <person name="Sun H."/>
            <person name="Sun S."/>
            <person name="Syed K."/>
            <person name="Tsang A."/>
            <person name="Wiebenga A."/>
            <person name="Young D."/>
            <person name="Pisabarro A."/>
            <person name="Eastwood D.C."/>
            <person name="Martin F."/>
            <person name="Cullen D."/>
            <person name="Grigoriev I.V."/>
            <person name="Hibbett D.S."/>
        </authorList>
    </citation>
    <scope>NUCLEOTIDE SEQUENCE [LARGE SCALE GENOMIC DNA]</scope>
    <source>
        <strain evidence="3 4">MD-104</strain>
    </source>
</reference>
<organism evidence="3 4">
    <name type="scientific">Wolfiporia cocos (strain MD-104)</name>
    <name type="common">Brown rot fungus</name>
    <dbReference type="NCBI Taxonomy" id="742152"/>
    <lineage>
        <taxon>Eukaryota</taxon>
        <taxon>Fungi</taxon>
        <taxon>Dikarya</taxon>
        <taxon>Basidiomycota</taxon>
        <taxon>Agaricomycotina</taxon>
        <taxon>Agaricomycetes</taxon>
        <taxon>Polyporales</taxon>
        <taxon>Phaeolaceae</taxon>
        <taxon>Wolfiporia</taxon>
    </lineage>
</organism>
<keyword evidence="4" id="KW-1185">Reference proteome</keyword>
<dbReference type="STRING" id="742152.A0A2H3JRX3"/>
<dbReference type="EMBL" id="KB467942">
    <property type="protein sequence ID" value="PCH38767.1"/>
    <property type="molecule type" value="Genomic_DNA"/>
</dbReference>
<gene>
    <name evidence="3" type="ORF">WOLCODRAFT_64723</name>
</gene>
<feature type="region of interest" description="Disordered" evidence="2">
    <location>
        <begin position="1"/>
        <end position="20"/>
    </location>
</feature>
<dbReference type="SUPFAM" id="SSF81901">
    <property type="entry name" value="HCP-like"/>
    <property type="match status" value="1"/>
</dbReference>
<accession>A0A2H3JRX3</accession>
<dbReference type="Proteomes" id="UP000218811">
    <property type="component" value="Unassembled WGS sequence"/>
</dbReference>